<reference evidence="1" key="1">
    <citation type="submission" date="2020-04" db="EMBL/GenBank/DDBJ databases">
        <title>Deep metagenomics examines the oral microbiome during advanced dental caries in children, revealing novel taxa and co-occurrences with host molecules.</title>
        <authorList>
            <person name="Baker J.L."/>
            <person name="Morton J.T."/>
            <person name="Dinis M."/>
            <person name="Alvarez R."/>
            <person name="Tran N.C."/>
            <person name="Knight R."/>
            <person name="Edlund A."/>
        </authorList>
    </citation>
    <scope>NUCLEOTIDE SEQUENCE</scope>
    <source>
        <strain evidence="1">JCVI_32_bin.14</strain>
    </source>
</reference>
<evidence type="ECO:0000313" key="2">
    <source>
        <dbReference type="Proteomes" id="UP000757890"/>
    </source>
</evidence>
<dbReference type="AlphaFoldDB" id="A0A930B8K1"/>
<organism evidence="1 2">
    <name type="scientific">Dialister invisus</name>
    <dbReference type="NCBI Taxonomy" id="218538"/>
    <lineage>
        <taxon>Bacteria</taxon>
        <taxon>Bacillati</taxon>
        <taxon>Bacillota</taxon>
        <taxon>Negativicutes</taxon>
        <taxon>Veillonellales</taxon>
        <taxon>Veillonellaceae</taxon>
        <taxon>Dialister</taxon>
    </lineage>
</organism>
<sequence length="181" mass="20532">MQILKKKLLPFFSAFLVGLALTGGTVLAHTMPFSETTLILEKGHGLHAEIRPGDPLSKVRDILGDVYQENVKDFGPFRRIIWKYYTSEFSAVTLTSNTSPSEKLPLHGYILRGVSFHTPSGFVISMYYDKIKDKYGEATSQTETEDGLTAYTYSFSDRAAELVFDVDQENRVRRIHCRQEI</sequence>
<protein>
    <submittedName>
        <fullName evidence="1">Uncharacterized protein</fullName>
    </submittedName>
</protein>
<comment type="caution">
    <text evidence="1">The sequence shown here is derived from an EMBL/GenBank/DDBJ whole genome shotgun (WGS) entry which is preliminary data.</text>
</comment>
<name>A0A930B8K1_9FIRM</name>
<dbReference type="RefSeq" id="WP_276639757.1">
    <property type="nucleotide sequence ID" value="NZ_DBGCDW010000021.1"/>
</dbReference>
<dbReference type="Proteomes" id="UP000757890">
    <property type="component" value="Unassembled WGS sequence"/>
</dbReference>
<evidence type="ECO:0000313" key="1">
    <source>
        <dbReference type="EMBL" id="MBF1129456.1"/>
    </source>
</evidence>
<dbReference type="EMBL" id="JABZMK010000025">
    <property type="protein sequence ID" value="MBF1129456.1"/>
    <property type="molecule type" value="Genomic_DNA"/>
</dbReference>
<accession>A0A930B8K1</accession>
<gene>
    <name evidence="1" type="ORF">HXL70_05350</name>
</gene>
<proteinExistence type="predicted"/>